<dbReference type="Proteomes" id="UP000075304">
    <property type="component" value="Unassembled WGS sequence"/>
</dbReference>
<evidence type="ECO:0000313" key="2">
    <source>
        <dbReference type="Proteomes" id="UP000075304"/>
    </source>
</evidence>
<name>A0A150KI63_HEYCO</name>
<protein>
    <submittedName>
        <fullName evidence="1">Uncharacterized protein</fullName>
    </submittedName>
</protein>
<gene>
    <name evidence="1" type="ORF">B4099_3188</name>
</gene>
<sequence>MTGMADIMVQFAGSDQHARQTTAAMCKVRLPQSYHERLL</sequence>
<organism evidence="1 2">
    <name type="scientific">Heyndrickxia coagulans</name>
    <name type="common">Weizmannia coagulans</name>
    <dbReference type="NCBI Taxonomy" id="1398"/>
    <lineage>
        <taxon>Bacteria</taxon>
        <taxon>Bacillati</taxon>
        <taxon>Bacillota</taxon>
        <taxon>Bacilli</taxon>
        <taxon>Bacillales</taxon>
        <taxon>Bacillaceae</taxon>
        <taxon>Heyndrickxia</taxon>
    </lineage>
</organism>
<evidence type="ECO:0000313" key="1">
    <source>
        <dbReference type="EMBL" id="KYC71647.1"/>
    </source>
</evidence>
<accession>A0A150KI63</accession>
<comment type="caution">
    <text evidence="1">The sequence shown here is derived from an EMBL/GenBank/DDBJ whole genome shotgun (WGS) entry which is preliminary data.</text>
</comment>
<dbReference type="PATRIC" id="fig|1398.25.peg.1792"/>
<dbReference type="AlphaFoldDB" id="A0A150KI63"/>
<dbReference type="EMBL" id="LQYI01000024">
    <property type="protein sequence ID" value="KYC71647.1"/>
    <property type="molecule type" value="Genomic_DNA"/>
</dbReference>
<proteinExistence type="predicted"/>
<reference evidence="1 2" key="1">
    <citation type="submission" date="2016-01" db="EMBL/GenBank/DDBJ databases">
        <title>Genome Sequences of Twelve Sporeforming Bacillus Species Isolated from Foods.</title>
        <authorList>
            <person name="Berendsen E.M."/>
            <person name="Wells-Bennik M.H."/>
            <person name="Krawcyk A.O."/>
            <person name="De Jong A."/>
            <person name="Holsappel S."/>
            <person name="Eijlander R.T."/>
            <person name="Kuipers O.P."/>
        </authorList>
    </citation>
    <scope>NUCLEOTIDE SEQUENCE [LARGE SCALE GENOMIC DNA]</scope>
    <source>
        <strain evidence="1 2">B4099</strain>
    </source>
</reference>